<feature type="domain" description="DUF1616" evidence="3">
    <location>
        <begin position="16"/>
        <end position="330"/>
    </location>
</feature>
<keyword evidence="2" id="KW-0812">Transmembrane</keyword>
<dbReference type="InterPro" id="IPR011674">
    <property type="entry name" value="DUF1616"/>
</dbReference>
<protein>
    <submittedName>
        <fullName evidence="4">DUF1616 domain-containing protein</fullName>
    </submittedName>
</protein>
<reference evidence="4 5" key="1">
    <citation type="journal article" date="2019" name="Int. J. Syst. Evol. Microbiol.">
        <title>The Global Catalogue of Microorganisms (GCM) 10K type strain sequencing project: providing services to taxonomists for standard genome sequencing and annotation.</title>
        <authorList>
            <consortium name="The Broad Institute Genomics Platform"/>
            <consortium name="The Broad Institute Genome Sequencing Center for Infectious Disease"/>
            <person name="Wu L."/>
            <person name="Ma J."/>
        </authorList>
    </citation>
    <scope>NUCLEOTIDE SEQUENCE [LARGE SCALE GENOMIC DNA]</scope>
    <source>
        <strain evidence="4 5">CGMCC 1.12562</strain>
    </source>
</reference>
<organism evidence="4 5">
    <name type="scientific">Halobacterium litoreum</name>
    <dbReference type="NCBI Taxonomy" id="2039234"/>
    <lineage>
        <taxon>Archaea</taxon>
        <taxon>Methanobacteriati</taxon>
        <taxon>Methanobacteriota</taxon>
        <taxon>Stenosarchaea group</taxon>
        <taxon>Halobacteria</taxon>
        <taxon>Halobacteriales</taxon>
        <taxon>Halobacteriaceae</taxon>
        <taxon>Halobacterium</taxon>
    </lineage>
</organism>
<keyword evidence="2" id="KW-0472">Membrane</keyword>
<dbReference type="GeneID" id="69117378"/>
<dbReference type="EMBL" id="JBHRWN010000002">
    <property type="protein sequence ID" value="MFC3476706.1"/>
    <property type="molecule type" value="Genomic_DNA"/>
</dbReference>
<feature type="region of interest" description="Disordered" evidence="1">
    <location>
        <begin position="62"/>
        <end position="85"/>
    </location>
</feature>
<gene>
    <name evidence="4" type="ORF">ACFOKC_03110</name>
</gene>
<dbReference type="RefSeq" id="WP_232572150.1">
    <property type="nucleotide sequence ID" value="NZ_CP089466.1"/>
</dbReference>
<evidence type="ECO:0000313" key="4">
    <source>
        <dbReference type="EMBL" id="MFC3476706.1"/>
    </source>
</evidence>
<evidence type="ECO:0000313" key="5">
    <source>
        <dbReference type="Proteomes" id="UP001595660"/>
    </source>
</evidence>
<dbReference type="Pfam" id="PF07760">
    <property type="entry name" value="DUF1616"/>
    <property type="match status" value="1"/>
</dbReference>
<dbReference type="AlphaFoldDB" id="A0ABD5NBN5"/>
<name>A0ABD5NBN5_9EURY</name>
<evidence type="ECO:0000256" key="2">
    <source>
        <dbReference type="SAM" id="Phobius"/>
    </source>
</evidence>
<dbReference type="Proteomes" id="UP001595660">
    <property type="component" value="Unassembled WGS sequence"/>
</dbReference>
<feature type="transmembrane region" description="Helical" evidence="2">
    <location>
        <begin position="93"/>
        <end position="114"/>
    </location>
</feature>
<accession>A0ABD5NBN5</accession>
<feature type="transmembrane region" description="Helical" evidence="2">
    <location>
        <begin position="178"/>
        <end position="198"/>
    </location>
</feature>
<evidence type="ECO:0000256" key="1">
    <source>
        <dbReference type="SAM" id="MobiDB-lite"/>
    </source>
</evidence>
<feature type="transmembrane region" description="Helical" evidence="2">
    <location>
        <begin position="38"/>
        <end position="58"/>
    </location>
</feature>
<keyword evidence="5" id="KW-1185">Reference proteome</keyword>
<comment type="caution">
    <text evidence="4">The sequence shown here is derived from an EMBL/GenBank/DDBJ whole genome shotgun (WGS) entry which is preliminary data.</text>
</comment>
<feature type="transmembrane region" description="Helical" evidence="2">
    <location>
        <begin position="120"/>
        <end position="139"/>
    </location>
</feature>
<sequence length="338" mass="34443">MVRNAAAWTADLVAVLAATALAHVAVLELGVQSPLVRTALLAPVVLLGPGYALVSTLYPERREPGPTDKPAGSPAAVSKPSTRSLPPTVAGRVALAVAASLVLVASFALVAAYTVGIDSALVFSATTAATAGLSLLALARRANLDERARFTVAEFDAGLPFGARSDSLGRESGGRGRVANLALAVGVLALLGTTAFAATAAPADDDVTEFYLATPDGDGSFTADDYPREFPADDGEPVVARIGNHGGGDATYTVVATVQRVDTGDGGVEVLEQRELARADATVAAGETASVEHEPAPDLTGDDLRLVYFLYEGDAPATPSADSAHRVVHYGITVDGGR</sequence>
<evidence type="ECO:0000259" key="3">
    <source>
        <dbReference type="Pfam" id="PF07760"/>
    </source>
</evidence>
<keyword evidence="2" id="KW-1133">Transmembrane helix</keyword>
<proteinExistence type="predicted"/>